<reference evidence="1" key="2">
    <citation type="submission" date="2025-08" db="UniProtKB">
        <authorList>
            <consortium name="Ensembl"/>
        </authorList>
    </citation>
    <scope>IDENTIFICATION</scope>
</reference>
<accession>A0A2I3H5P6</accession>
<dbReference type="GeneTree" id="ENSGT00910000147457"/>
<keyword evidence="2" id="KW-1185">Reference proteome</keyword>
<organism evidence="1 2">
    <name type="scientific">Nomascus leucogenys</name>
    <name type="common">Northern white-cheeked gibbon</name>
    <name type="synonym">Hylobates leucogenys</name>
    <dbReference type="NCBI Taxonomy" id="61853"/>
    <lineage>
        <taxon>Eukaryota</taxon>
        <taxon>Metazoa</taxon>
        <taxon>Chordata</taxon>
        <taxon>Craniata</taxon>
        <taxon>Vertebrata</taxon>
        <taxon>Euteleostomi</taxon>
        <taxon>Mammalia</taxon>
        <taxon>Eutheria</taxon>
        <taxon>Euarchontoglires</taxon>
        <taxon>Primates</taxon>
        <taxon>Haplorrhini</taxon>
        <taxon>Catarrhini</taxon>
        <taxon>Hylobatidae</taxon>
        <taxon>Nomascus</taxon>
    </lineage>
</organism>
<reference evidence="1 2" key="1">
    <citation type="submission" date="2012-10" db="EMBL/GenBank/DDBJ databases">
        <authorList>
            <consortium name="Gibbon Genome Sequencing Consortium"/>
        </authorList>
    </citation>
    <scope>NUCLEOTIDE SEQUENCE [LARGE SCALE GENOMIC DNA]</scope>
</reference>
<dbReference type="Proteomes" id="UP000001073">
    <property type="component" value="Chromosome 8"/>
</dbReference>
<dbReference type="Ensembl" id="ENSNLET00000016581.2">
    <property type="protein sequence ID" value="ENSNLEP00000038792.1"/>
    <property type="gene ID" value="ENSNLEG00000013005.2"/>
</dbReference>
<evidence type="ECO:0000313" key="2">
    <source>
        <dbReference type="Proteomes" id="UP000001073"/>
    </source>
</evidence>
<sequence>METALGLCRCFHPRHSMAAFGLFPALPSALNSHPACTCLLDPSTWRPAHVSGPALPSFPQILSVFSLGFPGFVNGSCVCRFHLSTYLPSSVSIFHLQLLCCHGHCCITESGPLLSFSNWPPSLVPPLLKPPVHCHQIKLSPARSPLFQKPPLTWKHHCLPPLPLHSPLPPPPPHPLASPPL</sequence>
<reference evidence="1" key="3">
    <citation type="submission" date="2025-09" db="UniProtKB">
        <authorList>
            <consortium name="Ensembl"/>
        </authorList>
    </citation>
    <scope>IDENTIFICATION</scope>
</reference>
<name>A0A2I3H5P6_NOMLE</name>
<evidence type="ECO:0000313" key="1">
    <source>
        <dbReference type="Ensembl" id="ENSNLEP00000038792.1"/>
    </source>
</evidence>
<dbReference type="AlphaFoldDB" id="A0A2I3H5P6"/>
<proteinExistence type="predicted"/>
<dbReference type="EMBL" id="ADFV01051669">
    <property type="status" value="NOT_ANNOTATED_CDS"/>
    <property type="molecule type" value="Genomic_DNA"/>
</dbReference>
<dbReference type="InParanoid" id="A0A2I3H5P6"/>
<protein>
    <submittedName>
        <fullName evidence="1">Uncharacterized protein</fullName>
    </submittedName>
</protein>
<dbReference type="OMA" id="PACTCLL"/>